<reference evidence="1" key="2">
    <citation type="submission" date="2021-01" db="EMBL/GenBank/DDBJ databases">
        <authorList>
            <person name="Schikora-Tamarit M.A."/>
        </authorList>
    </citation>
    <scope>NUCLEOTIDE SEQUENCE</scope>
    <source>
        <strain evidence="1">CBS2887</strain>
    </source>
</reference>
<keyword evidence="2" id="KW-1185">Reference proteome</keyword>
<dbReference type="AlphaFoldDB" id="A0A9P8TRQ6"/>
<organism evidence="1 2">
    <name type="scientific">Wickerhamomyces pijperi</name>
    <name type="common">Yeast</name>
    <name type="synonym">Pichia pijperi</name>
    <dbReference type="NCBI Taxonomy" id="599730"/>
    <lineage>
        <taxon>Eukaryota</taxon>
        <taxon>Fungi</taxon>
        <taxon>Dikarya</taxon>
        <taxon>Ascomycota</taxon>
        <taxon>Saccharomycotina</taxon>
        <taxon>Saccharomycetes</taxon>
        <taxon>Phaffomycetales</taxon>
        <taxon>Wickerhamomycetaceae</taxon>
        <taxon>Wickerhamomyces</taxon>
    </lineage>
</organism>
<reference evidence="1" key="1">
    <citation type="journal article" date="2021" name="Open Biol.">
        <title>Shared evolutionary footprints suggest mitochondrial oxidative damage underlies multiple complex I losses in fungi.</title>
        <authorList>
            <person name="Schikora-Tamarit M.A."/>
            <person name="Marcet-Houben M."/>
            <person name="Nosek J."/>
            <person name="Gabaldon T."/>
        </authorList>
    </citation>
    <scope>NUCLEOTIDE SEQUENCE</scope>
    <source>
        <strain evidence="1">CBS2887</strain>
    </source>
</reference>
<dbReference type="Proteomes" id="UP000774326">
    <property type="component" value="Unassembled WGS sequence"/>
</dbReference>
<accession>A0A9P8TRQ6</accession>
<proteinExistence type="predicted"/>
<gene>
    <name evidence="1" type="ORF">WICPIJ_000506</name>
</gene>
<dbReference type="EMBL" id="JAEUBG010000312">
    <property type="protein sequence ID" value="KAH3688516.1"/>
    <property type="molecule type" value="Genomic_DNA"/>
</dbReference>
<dbReference type="OrthoDB" id="5354116at2759"/>
<sequence>MSQTRKFEQFELPQLLKDITVVLKTASKESDVLSTSIPSEFLESQPLLIAQSFIQYLNENEEFSLTSVNERLDQAFYTSVYQLYHDIRLSAFIQLNQLPIGSEKYVLVDKFYKFATEFILRESFRLAADLHEFNTRPTDESEFESLISEDFVKISTTYTLANNEAYFTYTSGNIPLFTSLTQRSSLDERNITLAPELHLTTVLPHTVAPTATISQNLDSVCPLPARILSQQQQQQQMSIQPTFPNTGSLQPYPMSDILDRFLHPNWYSLPASKWLANSDLQSFAPCVDDQIAVVTSEDKARLWFETVGYGKLFSISKELETNIDDNDLVADDGDAGDSAMDVDEQQLVLDDIQFSEEESKPTKGSINLANLFEWDPANTLTLAELEIFEKGEEEEYINSLISKLAYLKSMRKPKVPATEEEVQIYHKINFLLKEIILNSNEVPTLQVSKNLPILQTNYNGVLPAPNHVSLKKKSKASRR</sequence>
<protein>
    <recommendedName>
        <fullName evidence="3">Chromatin structure-remodeling complex protein RSC58</fullName>
    </recommendedName>
</protein>
<comment type="caution">
    <text evidence="1">The sequence shown here is derived from an EMBL/GenBank/DDBJ whole genome shotgun (WGS) entry which is preliminary data.</text>
</comment>
<name>A0A9P8TRQ6_WICPI</name>
<evidence type="ECO:0008006" key="3">
    <source>
        <dbReference type="Google" id="ProtNLM"/>
    </source>
</evidence>
<evidence type="ECO:0000313" key="2">
    <source>
        <dbReference type="Proteomes" id="UP000774326"/>
    </source>
</evidence>
<evidence type="ECO:0000313" key="1">
    <source>
        <dbReference type="EMBL" id="KAH3688516.1"/>
    </source>
</evidence>